<organism evidence="2 3">
    <name type="scientific">Tahibacter amnicola</name>
    <dbReference type="NCBI Taxonomy" id="2976241"/>
    <lineage>
        <taxon>Bacteria</taxon>
        <taxon>Pseudomonadati</taxon>
        <taxon>Pseudomonadota</taxon>
        <taxon>Gammaproteobacteria</taxon>
        <taxon>Lysobacterales</taxon>
        <taxon>Rhodanobacteraceae</taxon>
        <taxon>Tahibacter</taxon>
    </lineage>
</organism>
<dbReference type="RefSeq" id="WP_261696108.1">
    <property type="nucleotide sequence ID" value="NZ_CP104694.1"/>
</dbReference>
<feature type="domain" description="SGNH hydrolase-type esterase" evidence="1">
    <location>
        <begin position="27"/>
        <end position="206"/>
    </location>
</feature>
<dbReference type="InterPro" id="IPR036514">
    <property type="entry name" value="SGNH_hydro_sf"/>
</dbReference>
<name>A0ABY6BH27_9GAMM</name>
<dbReference type="GO" id="GO:0016787">
    <property type="term" value="F:hydrolase activity"/>
    <property type="evidence" value="ECO:0007669"/>
    <property type="project" value="UniProtKB-KW"/>
</dbReference>
<dbReference type="PANTHER" id="PTHR30383">
    <property type="entry name" value="THIOESTERASE 1/PROTEASE 1/LYSOPHOSPHOLIPASE L1"/>
    <property type="match status" value="1"/>
</dbReference>
<dbReference type="CDD" id="cd01832">
    <property type="entry name" value="SGNH_hydrolase_like_1"/>
    <property type="match status" value="1"/>
</dbReference>
<protein>
    <submittedName>
        <fullName evidence="2">SGNH/GDSL hydrolase family protein</fullName>
    </submittedName>
</protein>
<dbReference type="PANTHER" id="PTHR30383:SF5">
    <property type="entry name" value="SGNH HYDROLASE-TYPE ESTERASE DOMAIN-CONTAINING PROTEIN"/>
    <property type="match status" value="1"/>
</dbReference>
<evidence type="ECO:0000313" key="3">
    <source>
        <dbReference type="Proteomes" id="UP001064632"/>
    </source>
</evidence>
<dbReference type="EMBL" id="CP104694">
    <property type="protein sequence ID" value="UXI69150.1"/>
    <property type="molecule type" value="Genomic_DNA"/>
</dbReference>
<keyword evidence="3" id="KW-1185">Reference proteome</keyword>
<dbReference type="InterPro" id="IPR051532">
    <property type="entry name" value="Ester_Hydrolysis_Enzymes"/>
</dbReference>
<dbReference type="Pfam" id="PF13472">
    <property type="entry name" value="Lipase_GDSL_2"/>
    <property type="match status" value="1"/>
</dbReference>
<accession>A0ABY6BH27</accession>
<dbReference type="InterPro" id="IPR013830">
    <property type="entry name" value="SGNH_hydro"/>
</dbReference>
<evidence type="ECO:0000259" key="1">
    <source>
        <dbReference type="Pfam" id="PF13472"/>
    </source>
</evidence>
<sequence>MWPEWLLGAVLATQGVSTGVSELRFLALGDSYTIGEGVSAPERWPHQLAAQLRANGVPLSDPTIVATTGWTTDELSAAMDKAALSPPYDLVTLSIGVNNQYRGYPVDQYRTEFAALLDRAIMLAGHRPERVVVVSIPDWGVTTFGAGSGRDTATIARELDTFNTVNREEARKRRVAWADVAPASRRAGNSPDQLASDGLHPSGRQYTGWVREIYPPALAALSSH</sequence>
<evidence type="ECO:0000313" key="2">
    <source>
        <dbReference type="EMBL" id="UXI69150.1"/>
    </source>
</evidence>
<dbReference type="Gene3D" id="3.40.50.1110">
    <property type="entry name" value="SGNH hydrolase"/>
    <property type="match status" value="1"/>
</dbReference>
<dbReference type="Proteomes" id="UP001064632">
    <property type="component" value="Chromosome"/>
</dbReference>
<dbReference type="SUPFAM" id="SSF52266">
    <property type="entry name" value="SGNH hydrolase"/>
    <property type="match status" value="1"/>
</dbReference>
<gene>
    <name evidence="2" type="ORF">N4264_05730</name>
</gene>
<reference evidence="2" key="1">
    <citation type="submission" date="2022-09" db="EMBL/GenBank/DDBJ databases">
        <title>Tahibacter sp. nov., isolated from a fresh water.</title>
        <authorList>
            <person name="Baek J.H."/>
            <person name="Lee J.K."/>
            <person name="Kim J.M."/>
            <person name="Jeon C.O."/>
        </authorList>
    </citation>
    <scope>NUCLEOTIDE SEQUENCE</scope>
    <source>
        <strain evidence="2">W38</strain>
    </source>
</reference>
<proteinExistence type="predicted"/>
<keyword evidence="2" id="KW-0378">Hydrolase</keyword>